<protein>
    <recommendedName>
        <fullName evidence="1">Agglutinin domain-containing protein</fullName>
    </recommendedName>
</protein>
<evidence type="ECO:0000259" key="1">
    <source>
        <dbReference type="Pfam" id="PF07468"/>
    </source>
</evidence>
<dbReference type="InterPro" id="IPR053237">
    <property type="entry name" value="Natterin_C"/>
</dbReference>
<dbReference type="Gene3D" id="2.80.10.50">
    <property type="match status" value="1"/>
</dbReference>
<dbReference type="InterPro" id="IPR036242">
    <property type="entry name" value="Agglutinin_dom_sf"/>
</dbReference>
<keyword evidence="3" id="KW-1185">Reference proteome</keyword>
<organism evidence="2 3">
    <name type="scientific">Hevea brasiliensis</name>
    <name type="common">Para rubber tree</name>
    <name type="synonym">Siphonia brasiliensis</name>
    <dbReference type="NCBI Taxonomy" id="3981"/>
    <lineage>
        <taxon>Eukaryota</taxon>
        <taxon>Viridiplantae</taxon>
        <taxon>Streptophyta</taxon>
        <taxon>Embryophyta</taxon>
        <taxon>Tracheophyta</taxon>
        <taxon>Spermatophyta</taxon>
        <taxon>Magnoliopsida</taxon>
        <taxon>eudicotyledons</taxon>
        <taxon>Gunneridae</taxon>
        <taxon>Pentapetalae</taxon>
        <taxon>rosids</taxon>
        <taxon>fabids</taxon>
        <taxon>Malpighiales</taxon>
        <taxon>Euphorbiaceae</taxon>
        <taxon>Crotonoideae</taxon>
        <taxon>Micrandreae</taxon>
        <taxon>Hevea</taxon>
    </lineage>
</organism>
<proteinExistence type="predicted"/>
<gene>
    <name evidence="2" type="ORF">GH714_027050</name>
</gene>
<reference evidence="2 3" key="1">
    <citation type="journal article" date="2020" name="Mol. Plant">
        <title>The Chromosome-Based Rubber Tree Genome Provides New Insights into Spurge Genome Evolution and Rubber Biosynthesis.</title>
        <authorList>
            <person name="Liu J."/>
            <person name="Shi C."/>
            <person name="Shi C.C."/>
            <person name="Li W."/>
            <person name="Zhang Q.J."/>
            <person name="Zhang Y."/>
            <person name="Li K."/>
            <person name="Lu H.F."/>
            <person name="Shi C."/>
            <person name="Zhu S.T."/>
            <person name="Xiao Z.Y."/>
            <person name="Nan H."/>
            <person name="Yue Y."/>
            <person name="Zhu X.G."/>
            <person name="Wu Y."/>
            <person name="Hong X.N."/>
            <person name="Fan G.Y."/>
            <person name="Tong Y."/>
            <person name="Zhang D."/>
            <person name="Mao C.L."/>
            <person name="Liu Y.L."/>
            <person name="Hao S.J."/>
            <person name="Liu W.Q."/>
            <person name="Lv M.Q."/>
            <person name="Zhang H.B."/>
            <person name="Liu Y."/>
            <person name="Hu-Tang G.R."/>
            <person name="Wang J.P."/>
            <person name="Wang J.H."/>
            <person name="Sun Y.H."/>
            <person name="Ni S.B."/>
            <person name="Chen W.B."/>
            <person name="Zhang X.C."/>
            <person name="Jiao Y.N."/>
            <person name="Eichler E.E."/>
            <person name="Li G.H."/>
            <person name="Liu X."/>
            <person name="Gao L.Z."/>
        </authorList>
    </citation>
    <scope>NUCLEOTIDE SEQUENCE [LARGE SCALE GENOMIC DNA]</scope>
    <source>
        <strain evidence="3">cv. GT1</strain>
        <tissue evidence="2">Leaf</tissue>
    </source>
</reference>
<dbReference type="InterPro" id="IPR008998">
    <property type="entry name" value="Agglutinin"/>
</dbReference>
<comment type="caution">
    <text evidence="2">The sequence shown here is derived from an EMBL/GenBank/DDBJ whole genome shotgun (WGS) entry which is preliminary data.</text>
</comment>
<dbReference type="PANTHER" id="PTHR39244">
    <property type="entry name" value="NATTERIN-4"/>
    <property type="match status" value="1"/>
</dbReference>
<dbReference type="Proteomes" id="UP000467840">
    <property type="component" value="Chromosome 17"/>
</dbReference>
<dbReference type="AlphaFoldDB" id="A0A6A6M5I9"/>
<name>A0A6A6M5I9_HEVBR</name>
<evidence type="ECO:0000313" key="2">
    <source>
        <dbReference type="EMBL" id="KAF2308981.1"/>
    </source>
</evidence>
<accession>A0A6A6M5I9</accession>
<evidence type="ECO:0000313" key="3">
    <source>
        <dbReference type="Proteomes" id="UP000467840"/>
    </source>
</evidence>
<dbReference type="SUPFAM" id="SSF50382">
    <property type="entry name" value="Agglutinin"/>
    <property type="match status" value="1"/>
</dbReference>
<dbReference type="EMBL" id="JAAGAX010000007">
    <property type="protein sequence ID" value="KAF2308981.1"/>
    <property type="molecule type" value="Genomic_DNA"/>
</dbReference>
<dbReference type="Pfam" id="PF07468">
    <property type="entry name" value="Agglutinin"/>
    <property type="match status" value="1"/>
</dbReference>
<dbReference type="PANTHER" id="PTHR39244:SF5">
    <property type="entry name" value="NATTERIN-3-LIKE"/>
    <property type="match status" value="1"/>
</dbReference>
<feature type="domain" description="Agglutinin" evidence="1">
    <location>
        <begin position="33"/>
        <end position="133"/>
    </location>
</feature>
<sequence length="231" mass="26896">MQDTQQQKEQLRACKFLRSEKNTRLRLRKMAHALPKFVVLKSVLSNRYAYYMTESEALRGYVRCQEEEVFSPFAKIEVETAKINTRFVHLRFCSNNKYWARLGADRNDIWIVAKADQPEEDMSKWSCTLFEPTLGTMGSYISGTFNGKTVRTNGVGSWDITSRVYVDYSDNGDSTPWYAFTFVDWDTLVIMPKYVTFKGYNDKYLKLAGSRGMSTINSHPMTVIRKKQDMR</sequence>